<dbReference type="Proteomes" id="UP001163096">
    <property type="component" value="Chromosome"/>
</dbReference>
<accession>A0A9X9S509</accession>
<protein>
    <submittedName>
        <fullName evidence="2">Uncharacterized protein</fullName>
    </submittedName>
</protein>
<keyword evidence="3" id="KW-1185">Reference proteome</keyword>
<name>A0A9X9S509_METOG</name>
<keyword evidence="1" id="KW-0472">Membrane</keyword>
<dbReference type="KEGG" id="mou:OU421_04620"/>
<gene>
    <name evidence="2" type="ORF">OU421_04620</name>
</gene>
<dbReference type="EMBL" id="CP113361">
    <property type="protein sequence ID" value="WAI02159.1"/>
    <property type="molecule type" value="Genomic_DNA"/>
</dbReference>
<evidence type="ECO:0000313" key="3">
    <source>
        <dbReference type="Proteomes" id="UP001163096"/>
    </source>
</evidence>
<sequence length="178" mass="19106">MDPYYLILFFGFGLIFGITGTVIVYAARFLPVDRWMAGLGVFSLGCAAKFYYQFQMPPTPGVPVPLFTTVTGFLIHPLFFAAGILIISGLSRYLPCLRKETVFSALFFTAGIAAVLGGAGFYTALYPGTVGTGAPDFAIIPELLAGLFDTCLAAVLFIGACEGYLLLQKRSGRQAAER</sequence>
<dbReference type="RefSeq" id="WP_268187437.1">
    <property type="nucleotide sequence ID" value="NZ_CP113361.1"/>
</dbReference>
<feature type="transmembrane region" description="Helical" evidence="1">
    <location>
        <begin position="64"/>
        <end position="90"/>
    </location>
</feature>
<dbReference type="AlphaFoldDB" id="A0A9X9S509"/>
<evidence type="ECO:0000256" key="1">
    <source>
        <dbReference type="SAM" id="Phobius"/>
    </source>
</evidence>
<keyword evidence="1" id="KW-0812">Transmembrane</keyword>
<organism evidence="2 3">
    <name type="scientific">Methanogenium organophilum</name>
    <dbReference type="NCBI Taxonomy" id="2199"/>
    <lineage>
        <taxon>Archaea</taxon>
        <taxon>Methanobacteriati</taxon>
        <taxon>Methanobacteriota</taxon>
        <taxon>Stenosarchaea group</taxon>
        <taxon>Methanomicrobia</taxon>
        <taxon>Methanomicrobiales</taxon>
        <taxon>Methanomicrobiaceae</taxon>
        <taxon>Methanogenium</taxon>
    </lineage>
</organism>
<feature type="transmembrane region" description="Helical" evidence="1">
    <location>
        <begin position="143"/>
        <end position="167"/>
    </location>
</feature>
<proteinExistence type="predicted"/>
<dbReference type="GeneID" id="76834360"/>
<evidence type="ECO:0000313" key="2">
    <source>
        <dbReference type="EMBL" id="WAI02159.1"/>
    </source>
</evidence>
<feature type="transmembrane region" description="Helical" evidence="1">
    <location>
        <begin position="102"/>
        <end position="123"/>
    </location>
</feature>
<feature type="transmembrane region" description="Helical" evidence="1">
    <location>
        <begin position="34"/>
        <end position="52"/>
    </location>
</feature>
<reference evidence="2" key="1">
    <citation type="submission" date="2022-11" db="EMBL/GenBank/DDBJ databases">
        <title>Complete genome sequence of Methanogenium organophilum DSM 3596.</title>
        <authorList>
            <person name="Chen S.-C."/>
            <person name="Lai S.-J."/>
            <person name="You Y.-T."/>
        </authorList>
    </citation>
    <scope>NUCLEOTIDE SEQUENCE</scope>
    <source>
        <strain evidence="2">DSM 3596</strain>
    </source>
</reference>
<keyword evidence="1" id="KW-1133">Transmembrane helix</keyword>
<feature type="transmembrane region" description="Helical" evidence="1">
    <location>
        <begin position="6"/>
        <end position="27"/>
    </location>
</feature>